<protein>
    <submittedName>
        <fullName evidence="1">Uncharacterized protein</fullName>
    </submittedName>
</protein>
<dbReference type="SUPFAM" id="SSF101898">
    <property type="entry name" value="NHL repeat"/>
    <property type="match status" value="1"/>
</dbReference>
<evidence type="ECO:0000313" key="1">
    <source>
        <dbReference type="EMBL" id="CAA6807415.1"/>
    </source>
</evidence>
<sequence>MMISFVESLKKIGITPPFSLNEDLQAYPNSMQELLRIMNLPTSDLKQLSSRKVHEFTEENAQGLTYAYRDTWFLSSEKEVFKYRFIGDNPYKPDKVIRQKRVALSELIKKIALDQHLRRHVGKREVFDHIGDIDYYNSMLFLSIREKDGCAPLLLVLSESLDVICYSRLSSSVDYWCAINPWSGVLYAAPIICSEDKGYGYLNAFDITGIINNFHNRDTWGGYIEVSLMKNNKFRFYEYNNGIDTARSFQGITFSNNGFMYTTTAKLFYNGFWGKRWDNSMRVYNALTGKYLGKKDFDFEGAGDEIEGLSIHPSGIIYVAVADNDASDDEFEIHAFKYPEKSNKVV</sequence>
<dbReference type="EMBL" id="CACVAY010000033">
    <property type="protein sequence ID" value="CAA6807415.1"/>
    <property type="molecule type" value="Genomic_DNA"/>
</dbReference>
<proteinExistence type="predicted"/>
<organism evidence="1">
    <name type="scientific">uncultured Thiotrichaceae bacterium</name>
    <dbReference type="NCBI Taxonomy" id="298394"/>
    <lineage>
        <taxon>Bacteria</taxon>
        <taxon>Pseudomonadati</taxon>
        <taxon>Pseudomonadota</taxon>
        <taxon>Gammaproteobacteria</taxon>
        <taxon>Thiotrichales</taxon>
        <taxon>Thiotrichaceae</taxon>
        <taxon>environmental samples</taxon>
    </lineage>
</organism>
<name>A0A6S6SVV3_9GAMM</name>
<gene>
    <name evidence="1" type="ORF">HELGO_WM12412</name>
</gene>
<reference evidence="1" key="1">
    <citation type="submission" date="2020-01" db="EMBL/GenBank/DDBJ databases">
        <authorList>
            <person name="Meier V. D."/>
            <person name="Meier V D."/>
        </authorList>
    </citation>
    <scope>NUCLEOTIDE SEQUENCE</scope>
    <source>
        <strain evidence="1">HLG_WM_MAG_07</strain>
    </source>
</reference>
<accession>A0A6S6SVV3</accession>
<dbReference type="AlphaFoldDB" id="A0A6S6SVV3"/>